<keyword evidence="2" id="KW-0614">Plasmid</keyword>
<keyword evidence="1" id="KW-0812">Transmembrane</keyword>
<dbReference type="AlphaFoldDB" id="A0A0B5FXH9"/>
<organism evidence="2 3">
    <name type="scientific">Geoalkalibacter subterraneus</name>
    <dbReference type="NCBI Taxonomy" id="483547"/>
    <lineage>
        <taxon>Bacteria</taxon>
        <taxon>Pseudomonadati</taxon>
        <taxon>Thermodesulfobacteriota</taxon>
        <taxon>Desulfuromonadia</taxon>
        <taxon>Desulfuromonadales</taxon>
        <taxon>Geoalkalibacteraceae</taxon>
        <taxon>Geoalkalibacter</taxon>
    </lineage>
</organism>
<dbReference type="HOGENOM" id="CLU_1882794_0_0_7"/>
<evidence type="ECO:0000313" key="3">
    <source>
        <dbReference type="Proteomes" id="UP000035036"/>
    </source>
</evidence>
<keyword evidence="3" id="KW-1185">Reference proteome</keyword>
<geneLocation type="plasmid" evidence="2 3">
    <name>pGSUB1</name>
</geneLocation>
<evidence type="ECO:0000313" key="2">
    <source>
        <dbReference type="EMBL" id="AJF08296.1"/>
    </source>
</evidence>
<keyword evidence="1" id="KW-1133">Transmembrane helix</keyword>
<name>A0A0B5FXH9_9BACT</name>
<protein>
    <submittedName>
        <fullName evidence="2">Uncharacterized protein</fullName>
    </submittedName>
</protein>
<sequence>MKKSTFLVIAQWVSLCAAILALFLYKTMQGPSALLGFIAATPLFLVASLIGISRNLGEGQKLFDKVWLKFLLGGLFFSVWGVLDNKIPTRPVEWLGVSFLALSGATLVILCYWLYLKYKAIFSRIPSKREDGNYL</sequence>
<dbReference type="EMBL" id="CP010312">
    <property type="protein sequence ID" value="AJF08296.1"/>
    <property type="molecule type" value="Genomic_DNA"/>
</dbReference>
<accession>A0A0B5FXH9</accession>
<gene>
    <name evidence="2" type="ORF">GSUB_17625</name>
</gene>
<feature type="transmembrane region" description="Helical" evidence="1">
    <location>
        <begin position="31"/>
        <end position="54"/>
    </location>
</feature>
<feature type="transmembrane region" description="Helical" evidence="1">
    <location>
        <begin position="95"/>
        <end position="115"/>
    </location>
</feature>
<dbReference type="KEGG" id="gsb:GSUB_17625"/>
<reference evidence="2 3" key="1">
    <citation type="journal article" date="2015" name="Genome Announc.">
        <title>Genomes of Geoalkalibacter ferrihydriticus Z-0531T and Geoalkalibacter subterraneus Red1T, Two Haloalkaliphilic Metal-Reducing Deltaproteobacteria.</title>
        <authorList>
            <person name="Badalamenti J.P."/>
            <person name="Krajmalnik-Brown R."/>
            <person name="Torres C.I."/>
            <person name="Bond D.R."/>
        </authorList>
    </citation>
    <scope>NUCLEOTIDE SEQUENCE [LARGE SCALE GENOMIC DNA]</scope>
    <source>
        <strain evidence="2 3">Red1</strain>
        <plasmid evidence="3">Plasmid pGSUB1</plasmid>
    </source>
</reference>
<proteinExistence type="predicted"/>
<keyword evidence="1" id="KW-0472">Membrane</keyword>
<dbReference type="RefSeq" id="WP_040202964.1">
    <property type="nucleotide sequence ID" value="NZ_CP010312.1"/>
</dbReference>
<feature type="transmembrane region" description="Helical" evidence="1">
    <location>
        <begin position="66"/>
        <end position="83"/>
    </location>
</feature>
<dbReference type="Proteomes" id="UP000035036">
    <property type="component" value="Plasmid pGSUB1"/>
</dbReference>
<feature type="transmembrane region" description="Helical" evidence="1">
    <location>
        <begin position="7"/>
        <end position="25"/>
    </location>
</feature>
<evidence type="ECO:0000256" key="1">
    <source>
        <dbReference type="SAM" id="Phobius"/>
    </source>
</evidence>